<evidence type="ECO:0000256" key="3">
    <source>
        <dbReference type="ARBA" id="ARBA00022692"/>
    </source>
</evidence>
<feature type="transmembrane region" description="Helical" evidence="7">
    <location>
        <begin position="34"/>
        <end position="53"/>
    </location>
</feature>
<feature type="transmembrane region" description="Helical" evidence="7">
    <location>
        <begin position="460"/>
        <end position="478"/>
    </location>
</feature>
<keyword evidence="9" id="KW-1185">Reference proteome</keyword>
<reference evidence="8 9" key="1">
    <citation type="submission" date="2020-04" db="EMBL/GenBank/DDBJ databases">
        <title>Genomic insights into acetone-butanol-ethanol (ABE) fermentation by sequencing solventogenic clostridia strains.</title>
        <authorList>
            <person name="Brown S."/>
        </authorList>
    </citation>
    <scope>NUCLEOTIDE SEQUENCE [LARGE SCALE GENOMIC DNA]</scope>
    <source>
        <strain evidence="8 9">DJ011</strain>
    </source>
</reference>
<keyword evidence="4 7" id="KW-1133">Transmembrane helix</keyword>
<evidence type="ECO:0000256" key="6">
    <source>
        <dbReference type="RuleBase" id="RU362091"/>
    </source>
</evidence>
<name>A0A923IZ77_CLOTT</name>
<feature type="transmembrane region" description="Helical" evidence="7">
    <location>
        <begin position="6"/>
        <end position="22"/>
    </location>
</feature>
<dbReference type="PANTHER" id="PTHR11819">
    <property type="entry name" value="SOLUTE CARRIER FAMILY 5"/>
    <property type="match status" value="1"/>
</dbReference>
<feature type="transmembrane region" description="Helical" evidence="7">
    <location>
        <begin position="120"/>
        <end position="142"/>
    </location>
</feature>
<dbReference type="InterPro" id="IPR001734">
    <property type="entry name" value="Na/solute_symporter"/>
</dbReference>
<feature type="transmembrane region" description="Helical" evidence="7">
    <location>
        <begin position="382"/>
        <end position="400"/>
    </location>
</feature>
<dbReference type="EMBL" id="JAAZWO010000004">
    <property type="protein sequence ID" value="MBC2397091.1"/>
    <property type="molecule type" value="Genomic_DNA"/>
</dbReference>
<dbReference type="CDD" id="cd10328">
    <property type="entry name" value="SLC5sbd_YidK"/>
    <property type="match status" value="1"/>
</dbReference>
<dbReference type="Proteomes" id="UP000563151">
    <property type="component" value="Unassembled WGS sequence"/>
</dbReference>
<dbReference type="NCBIfam" id="TIGR00813">
    <property type="entry name" value="sss"/>
    <property type="match status" value="1"/>
</dbReference>
<sequence>MNSMTFISFIFFTVLVAVLSWLKTRNDDLSSQDGYFLAGRSLTGIFIGGSLMLTNLSTEQLVGQNGQGYRYTMAVMAWEVTSAFALILMARVFLPRYLKSGITTIPNFLEERYDATTRRIISILFLIGNVVAYLPTVLYSGALVLNSIFNIQQVVGGSELKAIIIMVWTIGIVGSIYAIFGGLKAVAVSDTFNGIGLLIGGFMITILALCKLGEGSFQLGVNTLVTAHPEKLNAIGGKDSPVPWMTLFTGMLFNNLYYWCTNQTIVQRTLGAKNLAEGQKGTLLAGFLKLLGPLYLVLPGIIAFNLYGGSISNQDIVYPKLVVDILPKPLAGFFAAVLFGAILSSFNSALNSSSTLFTLDIYRPMFKPEATDEDLIKIGKKFGTILSIASMAIAPVIMYTPSGLYNYLQECNGFYNVPILAAILVGFFTKRVPSIAPKIALVFHIMFYSLSKIFLKDINFLHVLGFLFPACVIIMLVIGKFKPREVEYVQQYTEQVDITPWKNARLVSVIIVILMLCVYALFSKIGIAS</sequence>
<comment type="similarity">
    <text evidence="2 6">Belongs to the sodium:solute symporter (SSF) (TC 2.A.21) family.</text>
</comment>
<feature type="transmembrane region" description="Helical" evidence="7">
    <location>
        <begin position="162"/>
        <end position="180"/>
    </location>
</feature>
<keyword evidence="3 7" id="KW-0812">Transmembrane</keyword>
<comment type="caution">
    <text evidence="8">The sequence shown here is derived from an EMBL/GenBank/DDBJ whole genome shotgun (WGS) entry which is preliminary data.</text>
</comment>
<feature type="transmembrane region" description="Helical" evidence="7">
    <location>
        <begin position="330"/>
        <end position="350"/>
    </location>
</feature>
<evidence type="ECO:0000313" key="9">
    <source>
        <dbReference type="Proteomes" id="UP000563151"/>
    </source>
</evidence>
<comment type="subcellular location">
    <subcellularLocation>
        <location evidence="1">Membrane</location>
        <topology evidence="1">Multi-pass membrane protein</topology>
    </subcellularLocation>
</comment>
<dbReference type="AlphaFoldDB" id="A0A923IZ77"/>
<evidence type="ECO:0000313" key="8">
    <source>
        <dbReference type="EMBL" id="MBC2397091.1"/>
    </source>
</evidence>
<dbReference type="GO" id="GO:0005412">
    <property type="term" value="F:D-glucose:sodium symporter activity"/>
    <property type="evidence" value="ECO:0007669"/>
    <property type="project" value="TreeGrafter"/>
</dbReference>
<accession>A0A923IZ77</accession>
<keyword evidence="5 7" id="KW-0472">Membrane</keyword>
<evidence type="ECO:0000256" key="2">
    <source>
        <dbReference type="ARBA" id="ARBA00006434"/>
    </source>
</evidence>
<organism evidence="8 9">
    <name type="scientific">Clostridium tetanomorphum</name>
    <dbReference type="NCBI Taxonomy" id="1553"/>
    <lineage>
        <taxon>Bacteria</taxon>
        <taxon>Bacillati</taxon>
        <taxon>Bacillota</taxon>
        <taxon>Clostridia</taxon>
        <taxon>Eubacteriales</taxon>
        <taxon>Clostridiaceae</taxon>
        <taxon>Clostridium</taxon>
    </lineage>
</organism>
<protein>
    <submittedName>
        <fullName evidence="8">Solute:sodium symporter family transporter</fullName>
    </submittedName>
</protein>
<dbReference type="Gene3D" id="1.20.1730.10">
    <property type="entry name" value="Sodium/glucose cotransporter"/>
    <property type="match status" value="1"/>
</dbReference>
<evidence type="ECO:0000256" key="4">
    <source>
        <dbReference type="ARBA" id="ARBA00022989"/>
    </source>
</evidence>
<gene>
    <name evidence="8" type="ORF">HGG79_04745</name>
</gene>
<dbReference type="InterPro" id="IPR038377">
    <property type="entry name" value="Na/Glc_symporter_sf"/>
</dbReference>
<feature type="transmembrane region" description="Helical" evidence="7">
    <location>
        <begin position="73"/>
        <end position="94"/>
    </location>
</feature>
<dbReference type="PANTHER" id="PTHR11819:SF195">
    <property type="entry name" value="SODIUM_GLUCOSE COTRANSPORTER 4"/>
    <property type="match status" value="1"/>
</dbReference>
<feature type="transmembrane region" description="Helical" evidence="7">
    <location>
        <begin position="506"/>
        <end position="527"/>
    </location>
</feature>
<dbReference type="NCBIfam" id="NF007790">
    <property type="entry name" value="PRK10484.1"/>
    <property type="match status" value="1"/>
</dbReference>
<feature type="transmembrane region" description="Helical" evidence="7">
    <location>
        <begin position="412"/>
        <end position="428"/>
    </location>
</feature>
<feature type="transmembrane region" description="Helical" evidence="7">
    <location>
        <begin position="281"/>
        <end position="310"/>
    </location>
</feature>
<evidence type="ECO:0000256" key="5">
    <source>
        <dbReference type="ARBA" id="ARBA00023136"/>
    </source>
</evidence>
<proteinExistence type="inferred from homology"/>
<dbReference type="GO" id="GO:0005886">
    <property type="term" value="C:plasma membrane"/>
    <property type="evidence" value="ECO:0007669"/>
    <property type="project" value="TreeGrafter"/>
</dbReference>
<evidence type="ECO:0000256" key="1">
    <source>
        <dbReference type="ARBA" id="ARBA00004141"/>
    </source>
</evidence>
<feature type="transmembrane region" description="Helical" evidence="7">
    <location>
        <begin position="242"/>
        <end position="260"/>
    </location>
</feature>
<dbReference type="PROSITE" id="PS50283">
    <property type="entry name" value="NA_SOLUT_SYMP_3"/>
    <property type="match status" value="1"/>
</dbReference>
<feature type="transmembrane region" description="Helical" evidence="7">
    <location>
        <begin position="192"/>
        <end position="209"/>
    </location>
</feature>
<dbReference type="Pfam" id="PF00474">
    <property type="entry name" value="SSF"/>
    <property type="match status" value="1"/>
</dbReference>
<evidence type="ECO:0000256" key="7">
    <source>
        <dbReference type="SAM" id="Phobius"/>
    </source>
</evidence>